<evidence type="ECO:0000313" key="2">
    <source>
        <dbReference type="EMBL" id="TIB29478.1"/>
    </source>
</evidence>
<dbReference type="InterPro" id="IPR016024">
    <property type="entry name" value="ARM-type_fold"/>
</dbReference>
<dbReference type="AlphaFoldDB" id="A0A4T0II95"/>
<evidence type="ECO:0000256" key="1">
    <source>
        <dbReference type="SAM" id="MobiDB-lite"/>
    </source>
</evidence>
<feature type="compositionally biased region" description="Low complexity" evidence="1">
    <location>
        <begin position="473"/>
        <end position="485"/>
    </location>
</feature>
<proteinExistence type="predicted"/>
<sequence>MSSEDIYPENVDMDRIYLSLKSDYNHSSYQTLNHQANDALTIINNLSITHSNLPIIHSHHKTVLALSQRYLRFLYSSDTANEITLKLLSILESIGDLLQEPPKNPLLGMIADLIHSHDRAYVLLSLRLIAVFVRNNPHLARVHHQSLRVFSPAIDSALLPDAHLRAAALEFIYASASTSPAILTHLLTHAHLPILVKSLAYMLYDETIEEERRCEFIDTTNAPPLVSLSDEECERIGMMTEPNRTREWIKAVWALNPTNLPSIPQSLLTLYRDTLSKYAYHTPLLGDEEVCARVQEHLHAHRDSQSQEKSQSPSPSPSYTCYWGDDRTTFATPDELYAYISRTYIDIPTPPVTFTWGGVLFAVDSTSSVPRGTQLKGRVLALVGGGGSASSRKQQKVTAADARANAHPPGVAYTLLHVPCDDDAFPRGIAYQAALLLRLLAQKANPLAKNVLQTDEANRPESKGYYGLPVPPSQAQVQEQQQQQESGDDVHSNALTHPHPRVTSLLSLFARRPLADVAMRNSSLLRDVCREAFEFIQNDSIGSLVVESVTSIEHLLHLVCNGLALLVAVSGFEEGEYLVARDGISARGWMRAAHVTLDGVFGREGEIPKGMQWAFLRA</sequence>
<evidence type="ECO:0000313" key="3">
    <source>
        <dbReference type="Proteomes" id="UP000310689"/>
    </source>
</evidence>
<dbReference type="SUPFAM" id="SSF48371">
    <property type="entry name" value="ARM repeat"/>
    <property type="match status" value="1"/>
</dbReference>
<name>A0A4T0II95_WALIC</name>
<feature type="region of interest" description="Disordered" evidence="1">
    <location>
        <begin position="298"/>
        <end position="318"/>
    </location>
</feature>
<gene>
    <name evidence="2" type="ORF">E3P86_03674</name>
</gene>
<feature type="region of interest" description="Disordered" evidence="1">
    <location>
        <begin position="451"/>
        <end position="496"/>
    </location>
</feature>
<accession>A0A4T0II95</accession>
<protein>
    <submittedName>
        <fullName evidence="2">Uncharacterized protein</fullName>
    </submittedName>
</protein>
<dbReference type="EMBL" id="SPOI01000293">
    <property type="protein sequence ID" value="TIB29478.1"/>
    <property type="molecule type" value="Genomic_DNA"/>
</dbReference>
<organism evidence="2 3">
    <name type="scientific">Wallemia ichthyophaga</name>
    <dbReference type="NCBI Taxonomy" id="245174"/>
    <lineage>
        <taxon>Eukaryota</taxon>
        <taxon>Fungi</taxon>
        <taxon>Dikarya</taxon>
        <taxon>Basidiomycota</taxon>
        <taxon>Wallemiomycotina</taxon>
        <taxon>Wallemiomycetes</taxon>
        <taxon>Wallemiales</taxon>
        <taxon>Wallemiaceae</taxon>
        <taxon>Wallemia</taxon>
    </lineage>
</organism>
<dbReference type="Proteomes" id="UP000310689">
    <property type="component" value="Unassembled WGS sequence"/>
</dbReference>
<comment type="caution">
    <text evidence="2">The sequence shown here is derived from an EMBL/GenBank/DDBJ whole genome shotgun (WGS) entry which is preliminary data.</text>
</comment>
<reference evidence="2 3" key="1">
    <citation type="submission" date="2019-03" db="EMBL/GenBank/DDBJ databases">
        <title>Sequencing 23 genomes of Wallemia ichthyophaga.</title>
        <authorList>
            <person name="Gostincar C."/>
        </authorList>
    </citation>
    <scope>NUCLEOTIDE SEQUENCE [LARGE SCALE GENOMIC DNA]</scope>
    <source>
        <strain evidence="2 3">EXF-6200</strain>
    </source>
</reference>